<feature type="binding site" evidence="1">
    <location>
        <begin position="173"/>
        <end position="180"/>
    </location>
    <ligand>
        <name>ATP</name>
        <dbReference type="ChEBI" id="CHEBI:30616"/>
    </ligand>
</feature>
<dbReference type="Gene3D" id="3.40.50.300">
    <property type="entry name" value="P-loop containing nucleotide triphosphate hydrolases"/>
    <property type="match status" value="1"/>
</dbReference>
<keyword evidence="5" id="KW-1185">Reference proteome</keyword>
<reference evidence="4 5" key="1">
    <citation type="submission" date="2021-01" db="EMBL/GenBank/DDBJ databases">
        <title>Genomic Encyclopedia of Type Strains, Phase IV (KMG-IV): sequencing the most valuable type-strain genomes for metagenomic binning, comparative biology and taxonomic classification.</title>
        <authorList>
            <person name="Goeker M."/>
        </authorList>
    </citation>
    <scope>NUCLEOTIDE SEQUENCE [LARGE SCALE GENOMIC DNA]</scope>
    <source>
        <strain evidence="4 5">DSM 27382</strain>
    </source>
</reference>
<dbReference type="GO" id="GO:0005524">
    <property type="term" value="F:ATP binding"/>
    <property type="evidence" value="ECO:0007669"/>
    <property type="project" value="UniProtKB-KW"/>
</dbReference>
<feature type="region of interest" description="Disordered" evidence="2">
    <location>
        <begin position="1"/>
        <end position="22"/>
    </location>
</feature>
<dbReference type="PROSITE" id="PS50901">
    <property type="entry name" value="FTSK"/>
    <property type="match status" value="1"/>
</dbReference>
<protein>
    <submittedName>
        <fullName evidence="4">Energy-coupling factor transporter ATP-binding protein EcfA2</fullName>
    </submittedName>
</protein>
<evidence type="ECO:0000256" key="1">
    <source>
        <dbReference type="PROSITE-ProRule" id="PRU00289"/>
    </source>
</evidence>
<dbReference type="SUPFAM" id="SSF52540">
    <property type="entry name" value="P-loop containing nucleoside triphosphate hydrolases"/>
    <property type="match status" value="1"/>
</dbReference>
<name>A0ABS2PUI8_9STRE</name>
<dbReference type="RefSeq" id="WP_239548957.1">
    <property type="nucleotide sequence ID" value="NZ_JAFBEH010000071.1"/>
</dbReference>
<dbReference type="InterPro" id="IPR002543">
    <property type="entry name" value="FtsK_dom"/>
</dbReference>
<gene>
    <name evidence="4" type="ORF">JOC28_002039</name>
</gene>
<dbReference type="Pfam" id="PF01935">
    <property type="entry name" value="DUF87"/>
    <property type="match status" value="1"/>
</dbReference>
<dbReference type="EMBL" id="JAFBEH010000071">
    <property type="protein sequence ID" value="MBM7643728.1"/>
    <property type="molecule type" value="Genomic_DNA"/>
</dbReference>
<proteinExistence type="predicted"/>
<evidence type="ECO:0000313" key="5">
    <source>
        <dbReference type="Proteomes" id="UP000697472"/>
    </source>
</evidence>
<dbReference type="Proteomes" id="UP000697472">
    <property type="component" value="Unassembled WGS sequence"/>
</dbReference>
<keyword evidence="1 4" id="KW-0067">ATP-binding</keyword>
<accession>A0ABS2PUI8</accession>
<dbReference type="InterPro" id="IPR002789">
    <property type="entry name" value="HerA_central"/>
</dbReference>
<feature type="domain" description="FtsK" evidence="3">
    <location>
        <begin position="156"/>
        <end position="342"/>
    </location>
</feature>
<evidence type="ECO:0000313" key="4">
    <source>
        <dbReference type="EMBL" id="MBM7643728.1"/>
    </source>
</evidence>
<organism evidence="4 5">
    <name type="scientific">Streptococcus loxodontisalivarius</name>
    <dbReference type="NCBI Taxonomy" id="1349415"/>
    <lineage>
        <taxon>Bacteria</taxon>
        <taxon>Bacillati</taxon>
        <taxon>Bacillota</taxon>
        <taxon>Bacilli</taxon>
        <taxon>Lactobacillales</taxon>
        <taxon>Streptococcaceae</taxon>
        <taxon>Streptococcus</taxon>
    </lineage>
</organism>
<keyword evidence="1" id="KW-0547">Nucleotide-binding</keyword>
<feature type="compositionally biased region" description="Polar residues" evidence="2">
    <location>
        <begin position="1"/>
        <end position="18"/>
    </location>
</feature>
<sequence length="383" mass="42606">MTTNMFNTHAQSSKTLGRNPTPKVFNDTNELTTFIQRNLNNALDVNGETSYTNSFMIRITGNDLGFLFVPNLPVSYPLDSQLYMKIYAICSGILYPYKTLLPQTNAYFTPYDNDNPNLARAFFFPWVDGIPERLVIDNLDQFIRSQVTNTTIPIMANNISLNMNKVVHIAISGSSGSGKSQFTEYLIRCLHHSDKAIKLVLVDPKLSKIYKLGKELGIDVLSPKFGSNLNSFITEVNELLGKVINKIYERQQTLLTKPNTIFPKIYIVIDELLALVQGSSKQARETFAQLLGTIALLGRETNCSLILISQRFDAAAFGGNTAVREQINCACILGEINANTTQFLLPHTNVDSIVVPAGIGTGIIKFTDDNHNNRIIPLLTPTY</sequence>
<dbReference type="InterPro" id="IPR027417">
    <property type="entry name" value="P-loop_NTPase"/>
</dbReference>
<comment type="caution">
    <text evidence="4">The sequence shown here is derived from an EMBL/GenBank/DDBJ whole genome shotgun (WGS) entry which is preliminary data.</text>
</comment>
<evidence type="ECO:0000259" key="3">
    <source>
        <dbReference type="PROSITE" id="PS50901"/>
    </source>
</evidence>
<evidence type="ECO:0000256" key="2">
    <source>
        <dbReference type="SAM" id="MobiDB-lite"/>
    </source>
</evidence>